<dbReference type="AlphaFoldDB" id="V6SIR3"/>
<name>V6SIR3_9FLAO</name>
<sequence length="49" mass="5725">MKLIRLSATGFFIKKGVPKNKKELPLVAFFLQELQIFYQKMPFAANEIH</sequence>
<organism evidence="1 2">
    <name type="scientific">Flavobacterium limnosediminis JC2902</name>
    <dbReference type="NCBI Taxonomy" id="1341181"/>
    <lineage>
        <taxon>Bacteria</taxon>
        <taxon>Pseudomonadati</taxon>
        <taxon>Bacteroidota</taxon>
        <taxon>Flavobacteriia</taxon>
        <taxon>Flavobacteriales</taxon>
        <taxon>Flavobacteriaceae</taxon>
        <taxon>Flavobacterium</taxon>
    </lineage>
</organism>
<evidence type="ECO:0000313" key="2">
    <source>
        <dbReference type="Proteomes" id="UP000018004"/>
    </source>
</evidence>
<evidence type="ECO:0000313" key="1">
    <source>
        <dbReference type="EMBL" id="ESU26476.1"/>
    </source>
</evidence>
<accession>V6SIR3</accession>
<gene>
    <name evidence="1" type="ORF">FLJC2902T_24450</name>
</gene>
<dbReference type="Proteomes" id="UP000018004">
    <property type="component" value="Unassembled WGS sequence"/>
</dbReference>
<reference evidence="1 2" key="1">
    <citation type="submission" date="2013-08" db="EMBL/GenBank/DDBJ databases">
        <title>Flavobacterium limnosediminis JC2902 genome sequencing.</title>
        <authorList>
            <person name="Lee K."/>
            <person name="Yi H."/>
            <person name="Park S."/>
            <person name="Chun J."/>
        </authorList>
    </citation>
    <scope>NUCLEOTIDE SEQUENCE [LARGE SCALE GENOMIC DNA]</scope>
    <source>
        <strain evidence="1 2">JC2902</strain>
    </source>
</reference>
<dbReference type="STRING" id="1341181.FLJC2902T_24450"/>
<keyword evidence="2" id="KW-1185">Reference proteome</keyword>
<dbReference type="PATRIC" id="fig|1341181.4.peg.2407"/>
<protein>
    <submittedName>
        <fullName evidence="1">Uncharacterized protein</fullName>
    </submittedName>
</protein>
<comment type="caution">
    <text evidence="1">The sequence shown here is derived from an EMBL/GenBank/DDBJ whole genome shotgun (WGS) entry which is preliminary data.</text>
</comment>
<proteinExistence type="predicted"/>
<dbReference type="EMBL" id="AVGG01000018">
    <property type="protein sequence ID" value="ESU26476.1"/>
    <property type="molecule type" value="Genomic_DNA"/>
</dbReference>